<dbReference type="PROSITE" id="PS00455">
    <property type="entry name" value="AMP_BINDING"/>
    <property type="match status" value="1"/>
</dbReference>
<dbReference type="Proteomes" id="UP000552644">
    <property type="component" value="Unassembled WGS sequence"/>
</dbReference>
<dbReference type="GO" id="GO:0031177">
    <property type="term" value="F:phosphopantetheine binding"/>
    <property type="evidence" value="ECO:0007669"/>
    <property type="project" value="TreeGrafter"/>
</dbReference>
<protein>
    <submittedName>
        <fullName evidence="4">Amino acid adenylation domain-containing protein</fullName>
    </submittedName>
</protein>
<dbReference type="Gene3D" id="3.30.300.30">
    <property type="match status" value="1"/>
</dbReference>
<dbReference type="Pfam" id="PF13193">
    <property type="entry name" value="AMP-binding_C"/>
    <property type="match status" value="1"/>
</dbReference>
<dbReference type="PANTHER" id="PTHR45527:SF1">
    <property type="entry name" value="FATTY ACID SYNTHASE"/>
    <property type="match status" value="1"/>
</dbReference>
<dbReference type="PANTHER" id="PTHR45527">
    <property type="entry name" value="NONRIBOSOMAL PEPTIDE SYNTHETASE"/>
    <property type="match status" value="1"/>
</dbReference>
<dbReference type="GO" id="GO:0044550">
    <property type="term" value="P:secondary metabolite biosynthetic process"/>
    <property type="evidence" value="ECO:0007669"/>
    <property type="project" value="TreeGrafter"/>
</dbReference>
<dbReference type="InterPro" id="IPR010071">
    <property type="entry name" value="AA_adenyl_dom"/>
</dbReference>
<dbReference type="Pfam" id="PF00501">
    <property type="entry name" value="AMP-binding"/>
    <property type="match status" value="1"/>
</dbReference>
<evidence type="ECO:0000313" key="4">
    <source>
        <dbReference type="EMBL" id="MBB4915427.1"/>
    </source>
</evidence>
<dbReference type="CDD" id="cd05930">
    <property type="entry name" value="A_NRPS"/>
    <property type="match status" value="1"/>
</dbReference>
<dbReference type="RefSeq" id="WP_184714089.1">
    <property type="nucleotide sequence ID" value="NZ_JACHJP010000002.1"/>
</dbReference>
<keyword evidence="5" id="KW-1185">Reference proteome</keyword>
<dbReference type="NCBIfam" id="TIGR01733">
    <property type="entry name" value="AA-adenyl-dom"/>
    <property type="match status" value="1"/>
</dbReference>
<evidence type="ECO:0000259" key="3">
    <source>
        <dbReference type="Pfam" id="PF13193"/>
    </source>
</evidence>
<sequence>MNVPVPVPVPGMVSRTAAAHPGRVAVEDDRGALTYGDLVRRAVSGAAVLDRAGPPGAPVCVCLPRGRDFVVAALAAMLSGRPYAPVDLAHPRRRRRAVLDRLGPGTILVSTRSGLTPRDLDRGGKEFRPARARAAYIVHTSGTTGTPKGVLVGHDSLANLVSWHRRTYRTSPRTRQLHTAGLGFDAAVWEIWPCLCAGGTLVVAPDEVRVSPVELVEFGRERAIDILFAPTPLAEMIVELDADDDIPWRTMLTGGDALRLRRLPRGWDLVNHYGPAEATVCATWHPVGRVPDSGLPPIGRPIDGARVVLVDPRGRPTPAGGTGEIHLGGEVLALGYHRDPEETARRFVTLPGLPGRWYRTGDLAAENARGELEFRGRMDDGQLQVHGVRVEAAEIEAALLRHPRVRQAAVATVGDARVLGALVVVSGPCPTAGELRRFMSAELPGSAIPTLVVPGQKIPLTPNGKIDRPGVRRRLAQERRRSGR</sequence>
<comment type="caution">
    <text evidence="4">The sequence shown here is derived from an EMBL/GenBank/DDBJ whole genome shotgun (WGS) entry which is preliminary data.</text>
</comment>
<dbReference type="Gene3D" id="3.40.50.12780">
    <property type="entry name" value="N-terminal domain of ligase-like"/>
    <property type="match status" value="1"/>
</dbReference>
<dbReference type="InterPro" id="IPR042099">
    <property type="entry name" value="ANL_N_sf"/>
</dbReference>
<accession>A0A7W7QKT7</accession>
<dbReference type="EMBL" id="JACHJP010000002">
    <property type="protein sequence ID" value="MBB4915427.1"/>
    <property type="molecule type" value="Genomic_DNA"/>
</dbReference>
<dbReference type="AlphaFoldDB" id="A0A7W7QKT7"/>
<organism evidence="4 5">
    <name type="scientific">Streptosporangium saharense</name>
    <dbReference type="NCBI Taxonomy" id="1706840"/>
    <lineage>
        <taxon>Bacteria</taxon>
        <taxon>Bacillati</taxon>
        <taxon>Actinomycetota</taxon>
        <taxon>Actinomycetes</taxon>
        <taxon>Streptosporangiales</taxon>
        <taxon>Streptosporangiaceae</taxon>
        <taxon>Streptosporangium</taxon>
    </lineage>
</organism>
<feature type="compositionally biased region" description="Basic and acidic residues" evidence="1">
    <location>
        <begin position="465"/>
        <end position="484"/>
    </location>
</feature>
<dbReference type="InterPro" id="IPR000873">
    <property type="entry name" value="AMP-dep_synth/lig_dom"/>
</dbReference>
<dbReference type="GO" id="GO:0043041">
    <property type="term" value="P:amino acid activation for nonribosomal peptide biosynthetic process"/>
    <property type="evidence" value="ECO:0007669"/>
    <property type="project" value="TreeGrafter"/>
</dbReference>
<dbReference type="InterPro" id="IPR045851">
    <property type="entry name" value="AMP-bd_C_sf"/>
</dbReference>
<feature type="domain" description="AMP-dependent synthetase/ligase" evidence="2">
    <location>
        <begin position="15"/>
        <end position="337"/>
    </location>
</feature>
<proteinExistence type="predicted"/>
<evidence type="ECO:0000259" key="2">
    <source>
        <dbReference type="Pfam" id="PF00501"/>
    </source>
</evidence>
<dbReference type="GO" id="GO:0005737">
    <property type="term" value="C:cytoplasm"/>
    <property type="evidence" value="ECO:0007669"/>
    <property type="project" value="TreeGrafter"/>
</dbReference>
<dbReference type="InterPro" id="IPR020845">
    <property type="entry name" value="AMP-binding_CS"/>
</dbReference>
<feature type="domain" description="AMP-binding enzyme C-terminal" evidence="3">
    <location>
        <begin position="394"/>
        <end position="465"/>
    </location>
</feature>
<feature type="region of interest" description="Disordered" evidence="1">
    <location>
        <begin position="459"/>
        <end position="484"/>
    </location>
</feature>
<evidence type="ECO:0000313" key="5">
    <source>
        <dbReference type="Proteomes" id="UP000552644"/>
    </source>
</evidence>
<name>A0A7W7QKT7_9ACTN</name>
<reference evidence="4 5" key="1">
    <citation type="submission" date="2020-08" db="EMBL/GenBank/DDBJ databases">
        <title>Genomic Encyclopedia of Type Strains, Phase III (KMG-III): the genomes of soil and plant-associated and newly described type strains.</title>
        <authorList>
            <person name="Whitman W."/>
        </authorList>
    </citation>
    <scope>NUCLEOTIDE SEQUENCE [LARGE SCALE GENOMIC DNA]</scope>
    <source>
        <strain evidence="4 5">CECT 8840</strain>
    </source>
</reference>
<dbReference type="SUPFAM" id="SSF56801">
    <property type="entry name" value="Acetyl-CoA synthetase-like"/>
    <property type="match status" value="1"/>
</dbReference>
<dbReference type="InterPro" id="IPR025110">
    <property type="entry name" value="AMP-bd_C"/>
</dbReference>
<gene>
    <name evidence="4" type="ORF">FHS44_002512</name>
</gene>
<evidence type="ECO:0000256" key="1">
    <source>
        <dbReference type="SAM" id="MobiDB-lite"/>
    </source>
</evidence>